<dbReference type="Pfam" id="PF01425">
    <property type="entry name" value="Amidase"/>
    <property type="match status" value="1"/>
</dbReference>
<feature type="active site" description="Acyl-ester intermediate" evidence="5">
    <location>
        <position position="161"/>
    </location>
</feature>
<keyword evidence="1 5" id="KW-0436">Ligase</keyword>
<accession>A0A0N7F2B6</accession>
<sequence length="468" mass="49453">MTADTLRLSAEEANRLVADGEVSSDELYRAYLGAIGERDPELHAFLHVCENDPGEGIPIAIKDVIGTRGIPTTAGSKILESYVPVYDATVITNCRSRGLRVIGKTNTDEFAMGSSTENSAYGPSRNPWDPSRVPGGSGGGSAAAVSAGLAPWALGSDTGGSIKQPAALCGHVGLRPTYGTVSRYGVVAFASSLDQVGPVARNVRDCAFLYSIISGRDVNDSTTVDVPDVELPTSDDLKGLRIGVPKEMNGVSGIEPGVSTAVTKALELAEALGASVEECSLPRSVDYGVACYYLVAPAEASANLARYDGVRFGLRDDGADFREMVMKTRDAGFGDEPKRRIMIGAYALSAGYYDAYYGTAQKVRTVIKREHDDLFGRFDVLVSPTSPTVAFPLGAKIDDPVAMYMNDVLTIPSCMAGLPGLNIPCGLSEGLPVGLQLIGPQFGENTIFRAAHALEQAIGFDVVPERLR</sequence>
<dbReference type="InterPro" id="IPR000120">
    <property type="entry name" value="Amidase"/>
</dbReference>
<evidence type="ECO:0000313" key="8">
    <source>
        <dbReference type="EMBL" id="ALG05296.2"/>
    </source>
</evidence>
<protein>
    <recommendedName>
        <fullName evidence="5">Glutamyl-tRNA(Gln) amidotransferase subunit A</fullName>
        <shortName evidence="5">Glu-ADT subunit A</shortName>
        <ecNumber evidence="5">6.3.5.7</ecNumber>
    </recommendedName>
</protein>
<dbReference type="HAMAP" id="MF_00120">
    <property type="entry name" value="GatA"/>
    <property type="match status" value="1"/>
</dbReference>
<dbReference type="InterPro" id="IPR036928">
    <property type="entry name" value="AS_sf"/>
</dbReference>
<dbReference type="EC" id="6.3.5.7" evidence="5"/>
<evidence type="ECO:0000259" key="7">
    <source>
        <dbReference type="Pfam" id="PF01425"/>
    </source>
</evidence>
<feature type="active site" description="Charge relay system" evidence="5">
    <location>
        <position position="62"/>
    </location>
</feature>
<comment type="function">
    <text evidence="5">Allows the formation of correctly charged Gln-tRNA(Gln) through the transamidation of misacylated Glu-tRNA(Gln) in organisms which lack glutaminyl-tRNA synthetase. The reaction takes place in the presence of glutamine and ATP through an activated gamma-phospho-Glu-tRNA(Gln).</text>
</comment>
<dbReference type="Gene3D" id="3.90.1300.10">
    <property type="entry name" value="Amidase signature (AS) domain"/>
    <property type="match status" value="1"/>
</dbReference>
<feature type="region of interest" description="Disordered" evidence="6">
    <location>
        <begin position="112"/>
        <end position="140"/>
    </location>
</feature>
<proteinExistence type="inferred from homology"/>
<dbReference type="InterPro" id="IPR004412">
    <property type="entry name" value="GatA"/>
</dbReference>
<name>A0A0N7F2B6_9BACT</name>
<dbReference type="InterPro" id="IPR023631">
    <property type="entry name" value="Amidase_dom"/>
</dbReference>
<dbReference type="GO" id="GO:0016740">
    <property type="term" value="F:transferase activity"/>
    <property type="evidence" value="ECO:0007669"/>
    <property type="project" value="UniProtKB-KW"/>
</dbReference>
<evidence type="ECO:0000256" key="2">
    <source>
        <dbReference type="ARBA" id="ARBA00022741"/>
    </source>
</evidence>
<dbReference type="GO" id="GO:0050567">
    <property type="term" value="F:glutaminyl-tRNA synthase (glutamine-hydrolyzing) activity"/>
    <property type="evidence" value="ECO:0007669"/>
    <property type="project" value="UniProtKB-UniRule"/>
</dbReference>
<dbReference type="PANTHER" id="PTHR11895:SF151">
    <property type="entry name" value="GLUTAMYL-TRNA(GLN) AMIDOTRANSFERASE SUBUNIT A"/>
    <property type="match status" value="1"/>
</dbReference>
<dbReference type="SUPFAM" id="SSF75304">
    <property type="entry name" value="Amidase signature (AS) enzymes"/>
    <property type="match status" value="1"/>
</dbReference>
<evidence type="ECO:0000256" key="6">
    <source>
        <dbReference type="SAM" id="MobiDB-lite"/>
    </source>
</evidence>
<keyword evidence="2 5" id="KW-0547">Nucleotide-binding</keyword>
<feature type="active site" description="Charge relay system" evidence="5">
    <location>
        <position position="137"/>
    </location>
</feature>
<dbReference type="AlphaFoldDB" id="A0A0N7F2B6"/>
<comment type="subunit">
    <text evidence="5">Heterotrimer of A, B and C subunits.</text>
</comment>
<gene>
    <name evidence="5 8" type="primary">gatA</name>
    <name evidence="8" type="ORF">5G12_037</name>
</gene>
<dbReference type="EMBL" id="KT342857">
    <property type="protein sequence ID" value="ALG05296.2"/>
    <property type="molecule type" value="Genomic_DNA"/>
</dbReference>
<dbReference type="GO" id="GO:0006412">
    <property type="term" value="P:translation"/>
    <property type="evidence" value="ECO:0007669"/>
    <property type="project" value="UniProtKB-UniRule"/>
</dbReference>
<dbReference type="GO" id="GO:0030956">
    <property type="term" value="C:glutamyl-tRNA(Gln) amidotransferase complex"/>
    <property type="evidence" value="ECO:0007669"/>
    <property type="project" value="InterPro"/>
</dbReference>
<evidence type="ECO:0000256" key="3">
    <source>
        <dbReference type="ARBA" id="ARBA00022840"/>
    </source>
</evidence>
<dbReference type="NCBIfam" id="TIGR00132">
    <property type="entry name" value="gatA"/>
    <property type="match status" value="1"/>
</dbReference>
<reference evidence="8" key="1">
    <citation type="submission" date="2016-04" db="EMBL/GenBank/DDBJ databases">
        <title>Exploring the genomic information of specific uncultured soil bacteria through a new metagenomic library-based strategy.</title>
        <authorList>
            <person name="Liu Y."/>
            <person name="Zhang R."/>
        </authorList>
    </citation>
    <scope>NUCLEOTIDE SEQUENCE</scope>
</reference>
<keyword evidence="3 5" id="KW-0067">ATP-binding</keyword>
<dbReference type="PANTHER" id="PTHR11895">
    <property type="entry name" value="TRANSAMIDASE"/>
    <property type="match status" value="1"/>
</dbReference>
<comment type="similarity">
    <text evidence="5">Belongs to the amidase family. GatA subfamily.</text>
</comment>
<organism evidence="8">
    <name type="scientific">uncultured bacterium 5G12</name>
    <dbReference type="NCBI Taxonomy" id="1701325"/>
    <lineage>
        <taxon>Bacteria</taxon>
        <taxon>environmental samples</taxon>
    </lineage>
</organism>
<evidence type="ECO:0000256" key="1">
    <source>
        <dbReference type="ARBA" id="ARBA00022598"/>
    </source>
</evidence>
<keyword evidence="4 5" id="KW-0648">Protein biosynthesis</keyword>
<keyword evidence="8" id="KW-0808">Transferase</keyword>
<evidence type="ECO:0000256" key="4">
    <source>
        <dbReference type="ARBA" id="ARBA00022917"/>
    </source>
</evidence>
<dbReference type="GO" id="GO:0005524">
    <property type="term" value="F:ATP binding"/>
    <property type="evidence" value="ECO:0007669"/>
    <property type="project" value="UniProtKB-KW"/>
</dbReference>
<comment type="catalytic activity">
    <reaction evidence="5">
        <text>L-glutamyl-tRNA(Gln) + L-glutamine + ATP + H2O = L-glutaminyl-tRNA(Gln) + L-glutamate + ADP + phosphate + H(+)</text>
        <dbReference type="Rhea" id="RHEA:17521"/>
        <dbReference type="Rhea" id="RHEA-COMP:9681"/>
        <dbReference type="Rhea" id="RHEA-COMP:9684"/>
        <dbReference type="ChEBI" id="CHEBI:15377"/>
        <dbReference type="ChEBI" id="CHEBI:15378"/>
        <dbReference type="ChEBI" id="CHEBI:29985"/>
        <dbReference type="ChEBI" id="CHEBI:30616"/>
        <dbReference type="ChEBI" id="CHEBI:43474"/>
        <dbReference type="ChEBI" id="CHEBI:58359"/>
        <dbReference type="ChEBI" id="CHEBI:78520"/>
        <dbReference type="ChEBI" id="CHEBI:78521"/>
        <dbReference type="ChEBI" id="CHEBI:456216"/>
        <dbReference type="EC" id="6.3.5.7"/>
    </reaction>
</comment>
<evidence type="ECO:0000256" key="5">
    <source>
        <dbReference type="HAMAP-Rule" id="MF_00120"/>
    </source>
</evidence>
<feature type="domain" description="Amidase" evidence="7">
    <location>
        <begin position="55"/>
        <end position="447"/>
    </location>
</feature>